<dbReference type="SUPFAM" id="SSF48295">
    <property type="entry name" value="TrpR-like"/>
    <property type="match status" value="1"/>
</dbReference>
<dbReference type="InterPro" id="IPR013335">
    <property type="entry name" value="Trp_repress_bac"/>
</dbReference>
<comment type="similarity">
    <text evidence="2">Belongs to the TrpR family.</text>
</comment>
<evidence type="ECO:0000256" key="1">
    <source>
        <dbReference type="ARBA" id="ARBA00004496"/>
    </source>
</evidence>
<keyword evidence="7" id="KW-0804">Transcription</keyword>
<evidence type="ECO:0000313" key="9">
    <source>
        <dbReference type="Proteomes" id="UP000229554"/>
    </source>
</evidence>
<dbReference type="GO" id="GO:0005737">
    <property type="term" value="C:cytoplasm"/>
    <property type="evidence" value="ECO:0007669"/>
    <property type="project" value="UniProtKB-SubCell"/>
</dbReference>
<dbReference type="PANTHER" id="PTHR38025">
    <property type="entry name" value="TRP OPERON REPRESSOR"/>
    <property type="match status" value="1"/>
</dbReference>
<name>A0A2M8KRE3_9BACT</name>
<gene>
    <name evidence="8" type="ORF">COU88_04720</name>
</gene>
<dbReference type="AlphaFoldDB" id="A0A2M8KRE3"/>
<accession>A0A2M8KRE3</accession>
<keyword evidence="4" id="KW-0678">Repressor</keyword>
<protein>
    <submittedName>
        <fullName evidence="8">Transcriptional regulator</fullName>
    </submittedName>
</protein>
<dbReference type="Proteomes" id="UP000229554">
    <property type="component" value="Unassembled WGS sequence"/>
</dbReference>
<comment type="caution">
    <text evidence="8">The sequence shown here is derived from an EMBL/GenBank/DDBJ whole genome shotgun (WGS) entry which is preliminary data.</text>
</comment>
<evidence type="ECO:0000256" key="2">
    <source>
        <dbReference type="ARBA" id="ARBA00007027"/>
    </source>
</evidence>
<keyword evidence="6" id="KW-0238">DNA-binding</keyword>
<dbReference type="EMBL" id="PFED01000193">
    <property type="protein sequence ID" value="PJE62490.1"/>
    <property type="molecule type" value="Genomic_DNA"/>
</dbReference>
<dbReference type="InterPro" id="IPR010921">
    <property type="entry name" value="Trp_repressor/repl_initiator"/>
</dbReference>
<proteinExistence type="inferred from homology"/>
<dbReference type="InterPro" id="IPR000831">
    <property type="entry name" value="Trp_repress"/>
</dbReference>
<evidence type="ECO:0000256" key="7">
    <source>
        <dbReference type="ARBA" id="ARBA00023163"/>
    </source>
</evidence>
<keyword evidence="5" id="KW-0805">Transcription regulation</keyword>
<evidence type="ECO:0000256" key="3">
    <source>
        <dbReference type="ARBA" id="ARBA00022490"/>
    </source>
</evidence>
<sequence length="84" mass="9685">MSKKPALEKISNFVLKLRTKGELEDFFMGILTPDEIETIATRMEIVRMLKRNIPQQKIARQLKVGIATVTRGSRELKQGRLHHV</sequence>
<organism evidence="8 9">
    <name type="scientific">Candidatus Roizmanbacteria bacterium CG10_big_fil_rev_8_21_14_0_10_39_6</name>
    <dbReference type="NCBI Taxonomy" id="1974853"/>
    <lineage>
        <taxon>Bacteria</taxon>
        <taxon>Candidatus Roizmaniibacteriota</taxon>
    </lineage>
</organism>
<keyword evidence="3" id="KW-0963">Cytoplasm</keyword>
<evidence type="ECO:0000313" key="8">
    <source>
        <dbReference type="EMBL" id="PJE62490.1"/>
    </source>
</evidence>
<dbReference type="InterPro" id="IPR038116">
    <property type="entry name" value="TrpR-like_sf"/>
</dbReference>
<evidence type="ECO:0000256" key="5">
    <source>
        <dbReference type="ARBA" id="ARBA00023015"/>
    </source>
</evidence>
<dbReference type="PANTHER" id="PTHR38025:SF1">
    <property type="entry name" value="TRP OPERON REPRESSOR"/>
    <property type="match status" value="1"/>
</dbReference>
<dbReference type="GO" id="GO:0043565">
    <property type="term" value="F:sequence-specific DNA binding"/>
    <property type="evidence" value="ECO:0007669"/>
    <property type="project" value="InterPro"/>
</dbReference>
<dbReference type="Pfam" id="PF01371">
    <property type="entry name" value="Trp_repressor"/>
    <property type="match status" value="1"/>
</dbReference>
<dbReference type="GO" id="GO:0003700">
    <property type="term" value="F:DNA-binding transcription factor activity"/>
    <property type="evidence" value="ECO:0007669"/>
    <property type="project" value="InterPro"/>
</dbReference>
<reference evidence="9" key="1">
    <citation type="submission" date="2017-09" db="EMBL/GenBank/DDBJ databases">
        <title>Depth-based differentiation of microbial function through sediment-hosted aquifers and enrichment of novel symbionts in the deep terrestrial subsurface.</title>
        <authorList>
            <person name="Probst A.J."/>
            <person name="Ladd B."/>
            <person name="Jarett J.K."/>
            <person name="Geller-Mcgrath D.E."/>
            <person name="Sieber C.M.K."/>
            <person name="Emerson J.B."/>
            <person name="Anantharaman K."/>
            <person name="Thomas B.C."/>
            <person name="Malmstrom R."/>
            <person name="Stieglmeier M."/>
            <person name="Klingl A."/>
            <person name="Woyke T."/>
            <person name="Ryan C.M."/>
            <person name="Banfield J.F."/>
        </authorList>
    </citation>
    <scope>NUCLEOTIDE SEQUENCE [LARGE SCALE GENOMIC DNA]</scope>
</reference>
<evidence type="ECO:0000256" key="4">
    <source>
        <dbReference type="ARBA" id="ARBA00022491"/>
    </source>
</evidence>
<evidence type="ECO:0000256" key="6">
    <source>
        <dbReference type="ARBA" id="ARBA00023125"/>
    </source>
</evidence>
<comment type="subcellular location">
    <subcellularLocation>
        <location evidence="1">Cytoplasm</location>
    </subcellularLocation>
</comment>
<dbReference type="Gene3D" id="1.10.1270.10">
    <property type="entry name" value="TrpR-like"/>
    <property type="match status" value="1"/>
</dbReference>